<name>A0A939LX29_9MICO</name>
<evidence type="ECO:0000256" key="4">
    <source>
        <dbReference type="ARBA" id="ARBA00023136"/>
    </source>
</evidence>
<dbReference type="InterPro" id="IPR036259">
    <property type="entry name" value="MFS_trans_sf"/>
</dbReference>
<organism evidence="7 8">
    <name type="scientific">Leucobacter ruminantium</name>
    <dbReference type="NCBI Taxonomy" id="1289170"/>
    <lineage>
        <taxon>Bacteria</taxon>
        <taxon>Bacillati</taxon>
        <taxon>Actinomycetota</taxon>
        <taxon>Actinomycetes</taxon>
        <taxon>Micrococcales</taxon>
        <taxon>Microbacteriaceae</taxon>
        <taxon>Leucobacter</taxon>
    </lineage>
</organism>
<reference evidence="7" key="1">
    <citation type="submission" date="2021-03" db="EMBL/GenBank/DDBJ databases">
        <title>Leucobacter chromiisoli sp. nov., isolated from chromium-containing soil of chemical plant.</title>
        <authorList>
            <person name="Xu Z."/>
        </authorList>
    </citation>
    <scope>NUCLEOTIDE SEQUENCE</scope>
    <source>
        <strain evidence="7">A2</strain>
    </source>
</reference>
<evidence type="ECO:0000256" key="5">
    <source>
        <dbReference type="SAM" id="Phobius"/>
    </source>
</evidence>
<dbReference type="AlphaFoldDB" id="A0A939LX29"/>
<keyword evidence="3 5" id="KW-1133">Transmembrane helix</keyword>
<evidence type="ECO:0000313" key="7">
    <source>
        <dbReference type="EMBL" id="MBO1805696.1"/>
    </source>
</evidence>
<sequence>MSGAESRRTAIRANVGKLLLLAALTPPVIGGIAERASLLGDADAAAGIVAATISTGAVCAVIGALCFGWAADHGPDPVGRRWLWVLLAVLIGTAGLAIAMVPALPALVGGWATAQFGYSGAMALLRTVLATAGAAHRRRGSVVMVLGGYLGIFIPVLLLIALPQAAWVIGGAFALIGLAYTAVVVARARWDRGAIAGLRGGVPAALPPESEPLGEHRGRSSSAARPIGIGAWRLLLVQCLTSIVVAAFVSYHPLDLEQRLDLGGAATVRASALVVAAALGGLIAAALALFARPERLRKSRALLIGAALLLACSIGLRAGSGSLPPVVLGALLSGAAVGVANSVLLASALEIAPAGRAGRFIGAFSAAGAFGQVAGPVVGLALMNAAPRDFAPLELLMLCLTVAPLGWAILLLVPSRTGADHSAGGERAEPR</sequence>
<feature type="transmembrane region" description="Helical" evidence="5">
    <location>
        <begin position="116"/>
        <end position="135"/>
    </location>
</feature>
<proteinExistence type="predicted"/>
<feature type="domain" description="Major facilitator superfamily (MFS) profile" evidence="6">
    <location>
        <begin position="227"/>
        <end position="431"/>
    </location>
</feature>
<dbReference type="GO" id="GO:0022857">
    <property type="term" value="F:transmembrane transporter activity"/>
    <property type="evidence" value="ECO:0007669"/>
    <property type="project" value="InterPro"/>
</dbReference>
<comment type="caution">
    <text evidence="7">The sequence shown here is derived from an EMBL/GenBank/DDBJ whole genome shotgun (WGS) entry which is preliminary data.</text>
</comment>
<keyword evidence="4 5" id="KW-0472">Membrane</keyword>
<feature type="transmembrane region" description="Helical" evidence="5">
    <location>
        <begin position="82"/>
        <end position="104"/>
    </location>
</feature>
<keyword evidence="2 5" id="KW-0812">Transmembrane</keyword>
<dbReference type="Gene3D" id="1.20.1250.20">
    <property type="entry name" value="MFS general substrate transporter like domains"/>
    <property type="match status" value="1"/>
</dbReference>
<feature type="transmembrane region" description="Helical" evidence="5">
    <location>
        <begin position="302"/>
        <end position="320"/>
    </location>
</feature>
<gene>
    <name evidence="7" type="ORF">J4H91_10265</name>
</gene>
<dbReference type="InterPro" id="IPR011701">
    <property type="entry name" value="MFS"/>
</dbReference>
<comment type="subcellular location">
    <subcellularLocation>
        <location evidence="1">Cell membrane</location>
        <topology evidence="1">Multi-pass membrane protein</topology>
    </subcellularLocation>
</comment>
<dbReference type="RefSeq" id="WP_208046166.1">
    <property type="nucleotide sequence ID" value="NZ_JAGDYL010000017.1"/>
</dbReference>
<dbReference type="PROSITE" id="PS50850">
    <property type="entry name" value="MFS"/>
    <property type="match status" value="1"/>
</dbReference>
<feature type="transmembrane region" description="Helical" evidence="5">
    <location>
        <begin position="395"/>
        <end position="413"/>
    </location>
</feature>
<evidence type="ECO:0000259" key="6">
    <source>
        <dbReference type="PROSITE" id="PS50850"/>
    </source>
</evidence>
<dbReference type="Proteomes" id="UP000664398">
    <property type="component" value="Unassembled WGS sequence"/>
</dbReference>
<dbReference type="SUPFAM" id="SSF103473">
    <property type="entry name" value="MFS general substrate transporter"/>
    <property type="match status" value="1"/>
</dbReference>
<keyword evidence="8" id="KW-1185">Reference proteome</keyword>
<dbReference type="InterPro" id="IPR020846">
    <property type="entry name" value="MFS_dom"/>
</dbReference>
<feature type="transmembrane region" description="Helical" evidence="5">
    <location>
        <begin position="46"/>
        <end position="70"/>
    </location>
</feature>
<dbReference type="Pfam" id="PF07690">
    <property type="entry name" value="MFS_1"/>
    <property type="match status" value="1"/>
</dbReference>
<feature type="transmembrane region" description="Helical" evidence="5">
    <location>
        <begin position="142"/>
        <end position="161"/>
    </location>
</feature>
<evidence type="ECO:0000313" key="8">
    <source>
        <dbReference type="Proteomes" id="UP000664398"/>
    </source>
</evidence>
<feature type="transmembrane region" description="Helical" evidence="5">
    <location>
        <begin position="326"/>
        <end position="348"/>
    </location>
</feature>
<feature type="transmembrane region" description="Helical" evidence="5">
    <location>
        <begin position="167"/>
        <end position="186"/>
    </location>
</feature>
<evidence type="ECO:0000256" key="2">
    <source>
        <dbReference type="ARBA" id="ARBA00022692"/>
    </source>
</evidence>
<feature type="transmembrane region" description="Helical" evidence="5">
    <location>
        <begin position="360"/>
        <end position="383"/>
    </location>
</feature>
<protein>
    <submittedName>
        <fullName evidence="7">MFS transporter</fullName>
    </submittedName>
</protein>
<evidence type="ECO:0000256" key="1">
    <source>
        <dbReference type="ARBA" id="ARBA00004651"/>
    </source>
</evidence>
<accession>A0A939LX29</accession>
<dbReference type="GO" id="GO:0005886">
    <property type="term" value="C:plasma membrane"/>
    <property type="evidence" value="ECO:0007669"/>
    <property type="project" value="UniProtKB-SubCell"/>
</dbReference>
<dbReference type="EMBL" id="JAGDYL010000017">
    <property type="protein sequence ID" value="MBO1805696.1"/>
    <property type="molecule type" value="Genomic_DNA"/>
</dbReference>
<feature type="transmembrane region" description="Helical" evidence="5">
    <location>
        <begin position="270"/>
        <end position="290"/>
    </location>
</feature>
<evidence type="ECO:0000256" key="3">
    <source>
        <dbReference type="ARBA" id="ARBA00022989"/>
    </source>
</evidence>
<feature type="transmembrane region" description="Helical" evidence="5">
    <location>
        <begin position="227"/>
        <end position="250"/>
    </location>
</feature>